<dbReference type="EMBL" id="PEXQ01000025">
    <property type="protein sequence ID" value="PIU15907.1"/>
    <property type="molecule type" value="Genomic_DNA"/>
</dbReference>
<name>A0A2M6XUU6_9BACT</name>
<dbReference type="GO" id="GO:0004815">
    <property type="term" value="F:aspartate-tRNA ligase activity"/>
    <property type="evidence" value="ECO:0007669"/>
    <property type="project" value="UniProtKB-EC"/>
</dbReference>
<keyword evidence="1 6" id="KW-0436">Ligase</keyword>
<dbReference type="GO" id="GO:0006412">
    <property type="term" value="P:translation"/>
    <property type="evidence" value="ECO:0007669"/>
    <property type="project" value="UniProtKB-KW"/>
</dbReference>
<comment type="caution">
    <text evidence="6">The sequence shown here is derived from an EMBL/GenBank/DDBJ whole genome shotgun (WGS) entry which is preliminary data.</text>
</comment>
<dbReference type="GO" id="GO:0005524">
    <property type="term" value="F:ATP binding"/>
    <property type="evidence" value="ECO:0007669"/>
    <property type="project" value="UniProtKB-KW"/>
</dbReference>
<evidence type="ECO:0000256" key="4">
    <source>
        <dbReference type="ARBA" id="ARBA00022917"/>
    </source>
</evidence>
<dbReference type="InterPro" id="IPR004115">
    <property type="entry name" value="GAD-like_sf"/>
</dbReference>
<accession>A0A2M6XUU6</accession>
<keyword evidence="2" id="KW-0547">Nucleotide-binding</keyword>
<keyword evidence="3" id="KW-0067">ATP-binding</keyword>
<feature type="non-terminal residue" evidence="6">
    <location>
        <position position="146"/>
    </location>
</feature>
<evidence type="ECO:0000256" key="2">
    <source>
        <dbReference type="ARBA" id="ARBA00022741"/>
    </source>
</evidence>
<proteinExistence type="predicted"/>
<dbReference type="GO" id="GO:0005737">
    <property type="term" value="C:cytoplasm"/>
    <property type="evidence" value="ECO:0007669"/>
    <property type="project" value="InterPro"/>
</dbReference>
<dbReference type="Pfam" id="PF02938">
    <property type="entry name" value="GAD"/>
    <property type="match status" value="1"/>
</dbReference>
<organism evidence="6 7">
    <name type="scientific">bacterium (Candidatus Gribaldobacteria) CG08_land_8_20_14_0_20_39_15</name>
    <dbReference type="NCBI Taxonomy" id="2014273"/>
    <lineage>
        <taxon>Bacteria</taxon>
        <taxon>Candidatus Gribaldobacteria</taxon>
    </lineage>
</organism>
<evidence type="ECO:0000256" key="1">
    <source>
        <dbReference type="ARBA" id="ARBA00022598"/>
    </source>
</evidence>
<keyword evidence="4" id="KW-0648">Protein biosynthesis</keyword>
<dbReference type="Gene3D" id="3.30.1360.30">
    <property type="entry name" value="GAD-like domain"/>
    <property type="match status" value="1"/>
</dbReference>
<dbReference type="SUPFAM" id="SSF55261">
    <property type="entry name" value="GAD domain-like"/>
    <property type="match status" value="1"/>
</dbReference>
<protein>
    <submittedName>
        <fullName evidence="6">Aspartate--tRNA ligase</fullName>
        <ecNumber evidence="6">6.1.1.12</ecNumber>
    </submittedName>
</protein>
<dbReference type="InterPro" id="IPR029351">
    <property type="entry name" value="GAD_dom"/>
</dbReference>
<dbReference type="Proteomes" id="UP000229784">
    <property type="component" value="Unassembled WGS sequence"/>
</dbReference>
<evidence type="ECO:0000313" key="6">
    <source>
        <dbReference type="EMBL" id="PIU15907.1"/>
    </source>
</evidence>
<dbReference type="AlphaFoldDB" id="A0A2M6XUU6"/>
<feature type="domain" description="GAD" evidence="5">
    <location>
        <begin position="4"/>
        <end position="90"/>
    </location>
</feature>
<sequence>GVFKNAEKIKCINPEKDLSRKELDEYIEFCTSNGAKGMAWIRVTEKGLESSILKYLSPKIQEELLKIIKPKKNSVLMFIADKEKIANSVLGRLRLRLRDDLQLAKNNDFKLCWVKDFPLFAWNEDENKWEPEHHMFSMPKQEYTKD</sequence>
<gene>
    <name evidence="6" type="primary">aspS</name>
    <name evidence="6" type="ORF">COT20_01030</name>
</gene>
<evidence type="ECO:0000313" key="7">
    <source>
        <dbReference type="Proteomes" id="UP000229784"/>
    </source>
</evidence>
<evidence type="ECO:0000256" key="3">
    <source>
        <dbReference type="ARBA" id="ARBA00022840"/>
    </source>
</evidence>
<reference evidence="7" key="1">
    <citation type="submission" date="2017-09" db="EMBL/GenBank/DDBJ databases">
        <title>Depth-based differentiation of microbial function through sediment-hosted aquifers and enrichment of novel symbionts in the deep terrestrial subsurface.</title>
        <authorList>
            <person name="Probst A.J."/>
            <person name="Ladd B."/>
            <person name="Jarett J.K."/>
            <person name="Geller-Mcgrath D.E."/>
            <person name="Sieber C.M.K."/>
            <person name="Emerson J.B."/>
            <person name="Anantharaman K."/>
            <person name="Thomas B.C."/>
            <person name="Malmstrom R."/>
            <person name="Stieglmeier M."/>
            <person name="Klingl A."/>
            <person name="Woyke T."/>
            <person name="Ryan C.M."/>
            <person name="Banfield J.F."/>
        </authorList>
    </citation>
    <scope>NUCLEOTIDE SEQUENCE [LARGE SCALE GENOMIC DNA]</scope>
</reference>
<dbReference type="EC" id="6.1.1.12" evidence="6"/>
<evidence type="ECO:0000259" key="5">
    <source>
        <dbReference type="Pfam" id="PF02938"/>
    </source>
</evidence>
<feature type="non-terminal residue" evidence="6">
    <location>
        <position position="1"/>
    </location>
</feature>